<dbReference type="PRINTS" id="PR00080">
    <property type="entry name" value="SDRFAMILY"/>
</dbReference>
<dbReference type="SUPFAM" id="SSF51735">
    <property type="entry name" value="NAD(P)-binding Rossmann-fold domains"/>
    <property type="match status" value="1"/>
</dbReference>
<dbReference type="KEGG" id="ypa:YPA_2793"/>
<dbReference type="Gene3D" id="3.40.50.720">
    <property type="entry name" value="NAD(P)-binding Rossmann-like Domain"/>
    <property type="match status" value="1"/>
</dbReference>
<dbReference type="GeneID" id="57975358"/>
<evidence type="ECO:0000256" key="2">
    <source>
        <dbReference type="ARBA" id="ARBA00023002"/>
    </source>
</evidence>
<dbReference type="InterPro" id="IPR002347">
    <property type="entry name" value="SDR_fam"/>
</dbReference>
<dbReference type="InterPro" id="IPR036291">
    <property type="entry name" value="NAD(P)-bd_dom_sf"/>
</dbReference>
<proteinExistence type="inferred from homology"/>
<dbReference type="EMBL" id="CP000308">
    <property type="protein sequence ID" value="ABG14755.1"/>
    <property type="molecule type" value="Genomic_DNA"/>
</dbReference>
<reference evidence="3 4" key="1">
    <citation type="journal article" date="2006" name="J. Bacteriol.">
        <title>Complete genome sequence of Yersinia pestis strains Antiqua and Nepal516: evidence of gene reduction in an emerging pathogen.</title>
        <authorList>
            <person name="Chain P.S."/>
            <person name="Hu P."/>
            <person name="Malfatti S.A."/>
            <person name="Radnedge L."/>
            <person name="Larimer F."/>
            <person name="Vergez L.M."/>
            <person name="Worsham P."/>
            <person name="Chu M.C."/>
            <person name="Andersen G.L."/>
        </authorList>
    </citation>
    <scope>NUCLEOTIDE SEQUENCE [LARGE SCALE GENOMIC DNA]</scope>
    <source>
        <strain evidence="3 4">Antiqua</strain>
    </source>
</reference>
<evidence type="ECO:0000313" key="4">
    <source>
        <dbReference type="Proteomes" id="UP000001971"/>
    </source>
</evidence>
<dbReference type="RefSeq" id="WP_002209404.1">
    <property type="nucleotide sequence ID" value="NC_008150.1"/>
</dbReference>
<dbReference type="PROSITE" id="PS00061">
    <property type="entry name" value="ADH_SHORT"/>
    <property type="match status" value="1"/>
</dbReference>
<protein>
    <submittedName>
        <fullName evidence="3">Putative dehydrogenase</fullName>
    </submittedName>
</protein>
<dbReference type="Proteomes" id="UP000001971">
    <property type="component" value="Chromosome"/>
</dbReference>
<organism evidence="3 4">
    <name type="scientific">Yersinia pestis bv. Antiqua (strain Antiqua)</name>
    <dbReference type="NCBI Taxonomy" id="360102"/>
    <lineage>
        <taxon>Bacteria</taxon>
        <taxon>Pseudomonadati</taxon>
        <taxon>Pseudomonadota</taxon>
        <taxon>Gammaproteobacteria</taxon>
        <taxon>Enterobacterales</taxon>
        <taxon>Yersiniaceae</taxon>
        <taxon>Yersinia</taxon>
    </lineage>
</organism>
<evidence type="ECO:0000256" key="1">
    <source>
        <dbReference type="ARBA" id="ARBA00006484"/>
    </source>
</evidence>
<keyword evidence="2" id="KW-0560">Oxidoreductase</keyword>
<dbReference type="Pfam" id="PF13561">
    <property type="entry name" value="adh_short_C2"/>
    <property type="match status" value="1"/>
</dbReference>
<dbReference type="InterPro" id="IPR020904">
    <property type="entry name" value="Sc_DH/Rdtase_CS"/>
</dbReference>
<dbReference type="HOGENOM" id="CLU_010194_1_1_6"/>
<dbReference type="PANTHER" id="PTHR42760">
    <property type="entry name" value="SHORT-CHAIN DEHYDROGENASES/REDUCTASES FAMILY MEMBER"/>
    <property type="match status" value="1"/>
</dbReference>
<dbReference type="PANTHER" id="PTHR42760:SF115">
    <property type="entry name" value="3-OXOACYL-[ACYL-CARRIER-PROTEIN] REDUCTASE FABG"/>
    <property type="match status" value="1"/>
</dbReference>
<evidence type="ECO:0000313" key="3">
    <source>
        <dbReference type="EMBL" id="ABG14755.1"/>
    </source>
</evidence>
<dbReference type="GO" id="GO:0016616">
    <property type="term" value="F:oxidoreductase activity, acting on the CH-OH group of donors, NAD or NADP as acceptor"/>
    <property type="evidence" value="ECO:0007669"/>
    <property type="project" value="TreeGrafter"/>
</dbReference>
<accession>A0A0E1NR06</accession>
<dbReference type="FunFam" id="3.40.50.720:FF:000084">
    <property type="entry name" value="Short-chain dehydrogenase reductase"/>
    <property type="match status" value="1"/>
</dbReference>
<comment type="similarity">
    <text evidence="1">Belongs to the short-chain dehydrogenases/reductases (SDR) family.</text>
</comment>
<sequence>MPNDYKWFDTAFSLSGKVAAITGGATGIGHAIAELYLAKGARVVLMDCADNVAEIAEQLDRDNAVGLHCDVSDSQSVRQAVAQAIGAFGQLDILVNSAGIAALDPAEKVREQDWDRTIDINLKGVFLMCQEVGKHFIQHGHGKIVNLASQAGVVALPNHLAYCASKFGVIGITKVLALEWGPLDIQVNAISPTVVLTALGQKAWSGQLAEDMKLKIPARRFAYPAEVAACALFLASDAANMITGENLVIDGGYTIQ</sequence>
<gene>
    <name evidence="3" type="ordered locus">YPA_2793</name>
</gene>
<dbReference type="NCBIfam" id="NF005559">
    <property type="entry name" value="PRK07231.1"/>
    <property type="match status" value="1"/>
</dbReference>
<dbReference type="AlphaFoldDB" id="A0A0E1NR06"/>
<dbReference type="PATRIC" id="fig|360102.15.peg.1475"/>
<dbReference type="CDD" id="cd05233">
    <property type="entry name" value="SDR_c"/>
    <property type="match status" value="1"/>
</dbReference>
<dbReference type="PRINTS" id="PR00081">
    <property type="entry name" value="GDHRDH"/>
</dbReference>
<dbReference type="NCBIfam" id="NF005309">
    <property type="entry name" value="PRK06841.1"/>
    <property type="match status" value="1"/>
</dbReference>
<name>A0A0E1NR06_YERPA</name>